<dbReference type="PANTHER" id="PTHR32309:SF31">
    <property type="entry name" value="CAPSULAR EXOPOLYSACCHARIDE FAMILY"/>
    <property type="match status" value="1"/>
</dbReference>
<keyword evidence="4 7" id="KW-1133">Transmembrane helix</keyword>
<evidence type="ECO:0000256" key="3">
    <source>
        <dbReference type="ARBA" id="ARBA00022692"/>
    </source>
</evidence>
<name>A0ABM7X8N7_9BACT</name>
<dbReference type="InterPro" id="IPR003856">
    <property type="entry name" value="LPS_length_determ_N"/>
</dbReference>
<evidence type="ECO:0000256" key="6">
    <source>
        <dbReference type="SAM" id="Coils"/>
    </source>
</evidence>
<proteinExistence type="predicted"/>
<feature type="transmembrane region" description="Helical" evidence="7">
    <location>
        <begin position="20"/>
        <end position="39"/>
    </location>
</feature>
<evidence type="ECO:0000256" key="7">
    <source>
        <dbReference type="SAM" id="Phobius"/>
    </source>
</evidence>
<comment type="subcellular location">
    <subcellularLocation>
        <location evidence="1">Cell membrane</location>
        <topology evidence="1">Multi-pass membrane protein</topology>
    </subcellularLocation>
</comment>
<evidence type="ECO:0000313" key="10">
    <source>
        <dbReference type="Proteomes" id="UP001162734"/>
    </source>
</evidence>
<organism evidence="9 10">
    <name type="scientific">Anaeromyxobacter paludicola</name>
    <dbReference type="NCBI Taxonomy" id="2918171"/>
    <lineage>
        <taxon>Bacteria</taxon>
        <taxon>Pseudomonadati</taxon>
        <taxon>Myxococcota</taxon>
        <taxon>Myxococcia</taxon>
        <taxon>Myxococcales</taxon>
        <taxon>Cystobacterineae</taxon>
        <taxon>Anaeromyxobacteraceae</taxon>
        <taxon>Anaeromyxobacter</taxon>
    </lineage>
</organism>
<evidence type="ECO:0000256" key="4">
    <source>
        <dbReference type="ARBA" id="ARBA00022989"/>
    </source>
</evidence>
<keyword evidence="6" id="KW-0175">Coiled coil</keyword>
<keyword evidence="3 7" id="KW-0812">Transmembrane</keyword>
<dbReference type="Proteomes" id="UP001162734">
    <property type="component" value="Chromosome"/>
</dbReference>
<evidence type="ECO:0000256" key="5">
    <source>
        <dbReference type="ARBA" id="ARBA00023136"/>
    </source>
</evidence>
<keyword evidence="2" id="KW-1003">Cell membrane</keyword>
<dbReference type="RefSeq" id="WP_248345377.1">
    <property type="nucleotide sequence ID" value="NZ_AP025592.1"/>
</dbReference>
<accession>A0ABM7X8N7</accession>
<feature type="domain" description="Polysaccharide chain length determinant N-terminal" evidence="8">
    <location>
        <begin position="6"/>
        <end position="56"/>
    </location>
</feature>
<gene>
    <name evidence="9" type="ORF">AMPC_13090</name>
</gene>
<evidence type="ECO:0000256" key="1">
    <source>
        <dbReference type="ARBA" id="ARBA00004651"/>
    </source>
</evidence>
<keyword evidence="10" id="KW-1185">Reference proteome</keyword>
<reference evidence="10" key="1">
    <citation type="journal article" date="2022" name="Int. J. Syst. Evol. Microbiol.">
        <title>Anaeromyxobacter oryzae sp. nov., Anaeromyxobacter diazotrophicus sp. nov. and Anaeromyxobacter paludicola sp. nov., isolated from paddy soils.</title>
        <authorList>
            <person name="Itoh H."/>
            <person name="Xu Z."/>
            <person name="Mise K."/>
            <person name="Masuda Y."/>
            <person name="Ushijima N."/>
            <person name="Hayakawa C."/>
            <person name="Shiratori Y."/>
            <person name="Senoo K."/>
        </authorList>
    </citation>
    <scope>NUCLEOTIDE SEQUENCE [LARGE SCALE GENOMIC DNA]</scope>
    <source>
        <strain evidence="10">Red630</strain>
    </source>
</reference>
<dbReference type="PANTHER" id="PTHR32309">
    <property type="entry name" value="TYROSINE-PROTEIN KINASE"/>
    <property type="match status" value="1"/>
</dbReference>
<evidence type="ECO:0000313" key="9">
    <source>
        <dbReference type="EMBL" id="BDG08196.1"/>
    </source>
</evidence>
<dbReference type="EMBL" id="AP025592">
    <property type="protein sequence ID" value="BDG08196.1"/>
    <property type="molecule type" value="Genomic_DNA"/>
</dbReference>
<dbReference type="Pfam" id="PF02706">
    <property type="entry name" value="Wzz"/>
    <property type="match status" value="1"/>
</dbReference>
<dbReference type="InterPro" id="IPR050445">
    <property type="entry name" value="Bact_polysacc_biosynth/exp"/>
</dbReference>
<evidence type="ECO:0000259" key="8">
    <source>
        <dbReference type="Pfam" id="PF02706"/>
    </source>
</evidence>
<evidence type="ECO:0000256" key="2">
    <source>
        <dbReference type="ARBA" id="ARBA00022475"/>
    </source>
</evidence>
<protein>
    <recommendedName>
        <fullName evidence="8">Polysaccharide chain length determinant N-terminal domain-containing protein</fullName>
    </recommendedName>
</protein>
<keyword evidence="5 7" id="KW-0472">Membrane</keyword>
<feature type="coiled-coil region" evidence="6">
    <location>
        <begin position="280"/>
        <end position="333"/>
    </location>
</feature>
<sequence length="456" mass="49841">MERTYTLQELLAALKRRRWLALAVFAGAFAAAAAIILLLPSEYRAESVVQVEPHRLAPEYFPANPATGFDDRMRTLKHGILARPVLERVLRGTDLYPKLAGDMDEAVAQLRKHVEVRLEGEVAAGPPALLFVVEVRGRDREKVAKAAGLLPRYYAEMTFQVLADQSKALHRTLSQQAADMGRQLTAEEAKLLAFKAAHAAELPESAEANMRAAARTESEIEQRLANLADAQRRRLAVLASIPEAESDTGRAQIGAEDVLRRLQTARASYGDENPEVKRLARQYQEARQRGQDEVTRYQKERIQAQLGRIDGEVAEHRAALERLRADQARFQQRLDVAPRWGAELANLSRDYEVLRAKYATTVAKAADAAAAQDLLQADGLASLFRFVQPAVAPERPAGPARLSLLLVALLGSAALGLVTAGAAELLDSSLRGPEDAADFGVPVLAAIPRIGPRKTA</sequence>